<reference evidence="10 11" key="1">
    <citation type="journal article" date="2016" name="Proc. Natl. Acad. Sci. U.S.A.">
        <title>Comparative genomics of biotechnologically important yeasts.</title>
        <authorList>
            <person name="Riley R."/>
            <person name="Haridas S."/>
            <person name="Wolfe K.H."/>
            <person name="Lopes M.R."/>
            <person name="Hittinger C.T."/>
            <person name="Goeker M."/>
            <person name="Salamov A.A."/>
            <person name="Wisecaver J.H."/>
            <person name="Long T.M."/>
            <person name="Calvey C.H."/>
            <person name="Aerts A.L."/>
            <person name="Barry K.W."/>
            <person name="Choi C."/>
            <person name="Clum A."/>
            <person name="Coughlan A.Y."/>
            <person name="Deshpande S."/>
            <person name="Douglass A.P."/>
            <person name="Hanson S.J."/>
            <person name="Klenk H.-P."/>
            <person name="LaButti K.M."/>
            <person name="Lapidus A."/>
            <person name="Lindquist E.A."/>
            <person name="Lipzen A.M."/>
            <person name="Meier-Kolthoff J.P."/>
            <person name="Ohm R.A."/>
            <person name="Otillar R.P."/>
            <person name="Pangilinan J.L."/>
            <person name="Peng Y."/>
            <person name="Rokas A."/>
            <person name="Rosa C.A."/>
            <person name="Scheuner C."/>
            <person name="Sibirny A.A."/>
            <person name="Slot J.C."/>
            <person name="Stielow J.B."/>
            <person name="Sun H."/>
            <person name="Kurtzman C.P."/>
            <person name="Blackwell M."/>
            <person name="Grigoriev I.V."/>
            <person name="Jeffries T.W."/>
        </authorList>
    </citation>
    <scope>NUCLEOTIDE SEQUENCE [LARGE SCALE GENOMIC DNA]</scope>
    <source>
        <strain evidence="11">ATCC 58044 / CBS 1984 / NCYC 433 / NRRL Y-366-8</strain>
    </source>
</reference>
<accession>A0A1E3P8F6</accession>
<dbReference type="InterPro" id="IPR052202">
    <property type="entry name" value="Yeast_MetPath_Reg"/>
</dbReference>
<dbReference type="Gene3D" id="4.10.240.10">
    <property type="entry name" value="Zn(2)-C6 fungal-type DNA-binding domain"/>
    <property type="match status" value="1"/>
</dbReference>
<feature type="compositionally biased region" description="Polar residues" evidence="8">
    <location>
        <begin position="762"/>
        <end position="775"/>
    </location>
</feature>
<dbReference type="AlphaFoldDB" id="A0A1E3P8F6"/>
<keyword evidence="5" id="KW-0238">DNA-binding</keyword>
<dbReference type="PANTHER" id="PTHR47782:SF12">
    <property type="entry name" value="ZN(II)2CYS6 TRANSCRIPTION FACTOR (EUROFUNG)"/>
    <property type="match status" value="1"/>
</dbReference>
<feature type="region of interest" description="Disordered" evidence="8">
    <location>
        <begin position="141"/>
        <end position="160"/>
    </location>
</feature>
<dbReference type="GO" id="GO:0045944">
    <property type="term" value="P:positive regulation of transcription by RNA polymerase II"/>
    <property type="evidence" value="ECO:0007669"/>
    <property type="project" value="TreeGrafter"/>
</dbReference>
<keyword evidence="7" id="KW-0539">Nucleus</keyword>
<evidence type="ECO:0000256" key="1">
    <source>
        <dbReference type="ARBA" id="ARBA00004123"/>
    </source>
</evidence>
<keyword evidence="3" id="KW-0862">Zinc</keyword>
<organism evidence="10 11">
    <name type="scientific">Wickerhamomyces anomalus (strain ATCC 58044 / CBS 1984 / NCYC 433 / NRRL Y-366-8)</name>
    <name type="common">Yeast</name>
    <name type="synonym">Hansenula anomala</name>
    <dbReference type="NCBI Taxonomy" id="683960"/>
    <lineage>
        <taxon>Eukaryota</taxon>
        <taxon>Fungi</taxon>
        <taxon>Dikarya</taxon>
        <taxon>Ascomycota</taxon>
        <taxon>Saccharomycotina</taxon>
        <taxon>Saccharomycetes</taxon>
        <taxon>Phaffomycetales</taxon>
        <taxon>Wickerhamomycetaceae</taxon>
        <taxon>Wickerhamomyces</taxon>
    </lineage>
</organism>
<gene>
    <name evidence="10" type="ORF">WICANDRAFT_90564</name>
</gene>
<dbReference type="GO" id="GO:0008270">
    <property type="term" value="F:zinc ion binding"/>
    <property type="evidence" value="ECO:0007669"/>
    <property type="project" value="InterPro"/>
</dbReference>
<evidence type="ECO:0000256" key="3">
    <source>
        <dbReference type="ARBA" id="ARBA00022833"/>
    </source>
</evidence>
<dbReference type="PANTHER" id="PTHR47782">
    <property type="entry name" value="ZN(II)2CYS6 TRANSCRIPTION FACTOR (EUROFUNG)-RELATED"/>
    <property type="match status" value="1"/>
</dbReference>
<evidence type="ECO:0000256" key="8">
    <source>
        <dbReference type="SAM" id="MobiDB-lite"/>
    </source>
</evidence>
<comment type="subcellular location">
    <subcellularLocation>
        <location evidence="1">Nucleus</location>
    </subcellularLocation>
</comment>
<evidence type="ECO:0000313" key="10">
    <source>
        <dbReference type="EMBL" id="ODQ61232.1"/>
    </source>
</evidence>
<feature type="region of interest" description="Disordered" evidence="8">
    <location>
        <begin position="1"/>
        <end position="50"/>
    </location>
</feature>
<feature type="compositionally biased region" description="Polar residues" evidence="8">
    <location>
        <begin position="665"/>
        <end position="678"/>
    </location>
</feature>
<evidence type="ECO:0000256" key="6">
    <source>
        <dbReference type="ARBA" id="ARBA00023163"/>
    </source>
</evidence>
<dbReference type="GO" id="GO:0000981">
    <property type="term" value="F:DNA-binding transcription factor activity, RNA polymerase II-specific"/>
    <property type="evidence" value="ECO:0007669"/>
    <property type="project" value="InterPro"/>
</dbReference>
<name>A0A1E3P8F6_WICAA</name>
<dbReference type="InterPro" id="IPR036864">
    <property type="entry name" value="Zn2-C6_fun-type_DNA-bd_sf"/>
</dbReference>
<feature type="region of interest" description="Disordered" evidence="8">
    <location>
        <begin position="665"/>
        <end position="814"/>
    </location>
</feature>
<dbReference type="GeneID" id="30203489"/>
<keyword evidence="11" id="KW-1185">Reference proteome</keyword>
<dbReference type="Pfam" id="PF04082">
    <property type="entry name" value="Fungal_trans"/>
    <property type="match status" value="1"/>
</dbReference>
<evidence type="ECO:0000256" key="5">
    <source>
        <dbReference type="ARBA" id="ARBA00023125"/>
    </source>
</evidence>
<dbReference type="GO" id="GO:0043565">
    <property type="term" value="F:sequence-specific DNA binding"/>
    <property type="evidence" value="ECO:0007669"/>
    <property type="project" value="TreeGrafter"/>
</dbReference>
<dbReference type="RefSeq" id="XP_019040439.1">
    <property type="nucleotide sequence ID" value="XM_019186243.1"/>
</dbReference>
<evidence type="ECO:0000259" key="9">
    <source>
        <dbReference type="PROSITE" id="PS50048"/>
    </source>
</evidence>
<feature type="compositionally biased region" description="Polar residues" evidence="8">
    <location>
        <begin position="143"/>
        <end position="159"/>
    </location>
</feature>
<dbReference type="CDD" id="cd12148">
    <property type="entry name" value="fungal_TF_MHR"/>
    <property type="match status" value="1"/>
</dbReference>
<dbReference type="SUPFAM" id="SSF57701">
    <property type="entry name" value="Zn2/Cys6 DNA-binding domain"/>
    <property type="match status" value="1"/>
</dbReference>
<dbReference type="InterPro" id="IPR007219">
    <property type="entry name" value="XnlR_reg_dom"/>
</dbReference>
<dbReference type="GO" id="GO:0006351">
    <property type="term" value="P:DNA-templated transcription"/>
    <property type="evidence" value="ECO:0007669"/>
    <property type="project" value="InterPro"/>
</dbReference>
<keyword evidence="6" id="KW-0804">Transcription</keyword>
<evidence type="ECO:0000256" key="2">
    <source>
        <dbReference type="ARBA" id="ARBA00022723"/>
    </source>
</evidence>
<dbReference type="EMBL" id="KV454209">
    <property type="protein sequence ID" value="ODQ61232.1"/>
    <property type="molecule type" value="Genomic_DNA"/>
</dbReference>
<dbReference type="CDD" id="cd00067">
    <property type="entry name" value="GAL4"/>
    <property type="match status" value="1"/>
</dbReference>
<dbReference type="SMART" id="SM00066">
    <property type="entry name" value="GAL4"/>
    <property type="match status" value="1"/>
</dbReference>
<dbReference type="OrthoDB" id="2399539at2759"/>
<dbReference type="Pfam" id="PF00172">
    <property type="entry name" value="Zn_clus"/>
    <property type="match status" value="1"/>
</dbReference>
<dbReference type="SMART" id="SM00906">
    <property type="entry name" value="Fungal_trans"/>
    <property type="match status" value="1"/>
</dbReference>
<keyword evidence="4" id="KW-0805">Transcription regulation</keyword>
<dbReference type="PROSITE" id="PS50048">
    <property type="entry name" value="ZN2_CY6_FUNGAL_2"/>
    <property type="match status" value="1"/>
</dbReference>
<protein>
    <recommendedName>
        <fullName evidence="9">Zn(2)-C6 fungal-type domain-containing protein</fullName>
    </recommendedName>
</protein>
<dbReference type="InterPro" id="IPR001138">
    <property type="entry name" value="Zn2Cys6_DnaBD"/>
</dbReference>
<dbReference type="STRING" id="683960.A0A1E3P8F6"/>
<sequence>MAKQKATVIAESINSPASTTSSIESSAATPASSSSGSAGAFRNPHDKKGRSTSCLLCQKRKQKCDHRLPSCTTCIKAGVKCIQPAKYNVKVPEKDEYTIMLEKKIKFLEKILDANNIVIDAENGTSKKNFKYKKLSPFLGNNPPGSSTNDFPPQSQPTVDNKIIPIPTNRKLPIPTDELSKKSAYLSIDSTDYSNSLFAKYSLKEFLNFDPVFEFDEKLSRAFLDIHFTRLQFKYPLLDEEEIFEFHNAYVTNNLSGYMNNNDSFHYCCCRMWMIFAISSCLHMTTGKYNGPPPDRYFATAIRHITKVSQLNNYQKIEILTLAVLYLIRTDRDSVCLYEIIKDSLKLCVEMGLNKAATYATLNAKERVIKMRLWWCVYLLERMITIAVGKPYSLPENEVDIDLPLFEFEPSKAKHPSNTIFINQSIKLRRIESRFVEKFNIVGKHGSATNDDSQTIHKDQLPLVETFFQELEIWRGNCEGFSNGIENETLRLYYYRSVRLLIQPFLELMDPMDKLFRECQAAAGQICQLFKVFHEKTVFGHSTTAIHTVFVAGVTLVYCLWLARNKDDLKRKALGDVSKHTRPTVSEALFNGLNDLRACSICLYVMAERSKFALIFRDTFDQLMTATITNLIERCGPDSSELIYNSNEPGMPPAIFRRSIHEQNGSLAPTMPHYNSASSDEEKFEQAERKRKQGQLQKNVVPKSLSHLLINSPPLKAETPPNIPVSRTPQSMIPQPQQPALKKQKLDEDLTFSPLSYPGIYNHQSPISQQSQMSGHSAPLSTSSQTSASTQHQQNLLQPQQQQPQQQQQNAQQQQYFPVEFTPFNGRTNTMINNISVWTGESGGPPISTASLFDYNNKNNQRNIILNGSGSVGNHQNGNGSTNLDNYLWNVPVEEFWTNNDDYGFLA</sequence>
<dbReference type="Proteomes" id="UP000094112">
    <property type="component" value="Unassembled WGS sequence"/>
</dbReference>
<feature type="compositionally biased region" description="Low complexity" evidence="8">
    <location>
        <begin position="781"/>
        <end position="814"/>
    </location>
</feature>
<dbReference type="GO" id="GO:0005634">
    <property type="term" value="C:nucleus"/>
    <property type="evidence" value="ECO:0007669"/>
    <property type="project" value="UniProtKB-SubCell"/>
</dbReference>
<feature type="compositionally biased region" description="Low complexity" evidence="8">
    <location>
        <begin position="15"/>
        <end position="40"/>
    </location>
</feature>
<feature type="domain" description="Zn(2)-C6 fungal-type" evidence="9">
    <location>
        <begin position="53"/>
        <end position="83"/>
    </location>
</feature>
<proteinExistence type="predicted"/>
<keyword evidence="2" id="KW-0479">Metal-binding</keyword>
<evidence type="ECO:0000256" key="7">
    <source>
        <dbReference type="ARBA" id="ARBA00023242"/>
    </source>
</evidence>
<evidence type="ECO:0000256" key="4">
    <source>
        <dbReference type="ARBA" id="ARBA00023015"/>
    </source>
</evidence>
<evidence type="ECO:0000313" key="11">
    <source>
        <dbReference type="Proteomes" id="UP000094112"/>
    </source>
</evidence>